<keyword evidence="2" id="KW-0472">Membrane</keyword>
<protein>
    <recommendedName>
        <fullName evidence="5">Signal peptide peptidase</fullName>
    </recommendedName>
</protein>
<dbReference type="GO" id="GO:0042500">
    <property type="term" value="F:aspartic endopeptidase activity, intramembrane cleaving"/>
    <property type="evidence" value="ECO:0007669"/>
    <property type="project" value="InterPro"/>
</dbReference>
<feature type="transmembrane region" description="Helical" evidence="2">
    <location>
        <begin position="416"/>
        <end position="439"/>
    </location>
</feature>
<evidence type="ECO:0000313" key="4">
    <source>
        <dbReference type="Proteomes" id="UP000054495"/>
    </source>
</evidence>
<evidence type="ECO:0008006" key="5">
    <source>
        <dbReference type="Google" id="ProtNLM"/>
    </source>
</evidence>
<feature type="compositionally biased region" description="Polar residues" evidence="1">
    <location>
        <begin position="149"/>
        <end position="165"/>
    </location>
</feature>
<dbReference type="GO" id="GO:0006465">
    <property type="term" value="P:signal peptide processing"/>
    <property type="evidence" value="ECO:0007669"/>
    <property type="project" value="TreeGrafter"/>
</dbReference>
<dbReference type="GO" id="GO:0033619">
    <property type="term" value="P:membrane protein proteolysis"/>
    <property type="evidence" value="ECO:0007669"/>
    <property type="project" value="TreeGrafter"/>
</dbReference>
<dbReference type="PANTHER" id="PTHR12174">
    <property type="entry name" value="SIGNAL PEPTIDE PEPTIDASE"/>
    <property type="match status" value="1"/>
</dbReference>
<dbReference type="PANTHER" id="PTHR12174:SF35">
    <property type="entry name" value="INTRAMEMBRANE PROTEASE (IMPAS) FAMILY"/>
    <property type="match status" value="1"/>
</dbReference>
<keyword evidence="2" id="KW-0812">Transmembrane</keyword>
<feature type="transmembrane region" description="Helical" evidence="2">
    <location>
        <begin position="515"/>
        <end position="533"/>
    </location>
</feature>
<proteinExistence type="predicted"/>
<feature type="region of interest" description="Disordered" evidence="1">
    <location>
        <begin position="579"/>
        <end position="617"/>
    </location>
</feature>
<gene>
    <name evidence="3" type="ORF">ANCCEY_00148</name>
</gene>
<feature type="region of interest" description="Disordered" evidence="1">
    <location>
        <begin position="187"/>
        <end position="219"/>
    </location>
</feature>
<dbReference type="InterPro" id="IPR007369">
    <property type="entry name" value="Peptidase_A22B_SPP"/>
</dbReference>
<dbReference type="AlphaFoldDB" id="A0A0D6MDI9"/>
<feature type="compositionally biased region" description="Basic and acidic residues" evidence="1">
    <location>
        <begin position="71"/>
        <end position="86"/>
    </location>
</feature>
<dbReference type="MEROPS" id="A22.A07"/>
<evidence type="ECO:0000256" key="2">
    <source>
        <dbReference type="SAM" id="Phobius"/>
    </source>
</evidence>
<name>A0A0D6MDI9_9BILA</name>
<dbReference type="GO" id="GO:0098554">
    <property type="term" value="C:cytoplasmic side of endoplasmic reticulum membrane"/>
    <property type="evidence" value="ECO:0007669"/>
    <property type="project" value="TreeGrafter"/>
</dbReference>
<dbReference type="EMBL" id="KE124776">
    <property type="protein sequence ID" value="EPB80742.1"/>
    <property type="molecule type" value="Genomic_DNA"/>
</dbReference>
<reference evidence="3 4" key="1">
    <citation type="submission" date="2013-05" db="EMBL/GenBank/DDBJ databases">
        <title>Draft genome of the parasitic nematode Anyclostoma ceylanicum.</title>
        <authorList>
            <person name="Mitreva M."/>
        </authorList>
    </citation>
    <scope>NUCLEOTIDE SEQUENCE [LARGE SCALE GENOMIC DNA]</scope>
</reference>
<organism evidence="3 4">
    <name type="scientific">Ancylostoma ceylanicum</name>
    <dbReference type="NCBI Taxonomy" id="53326"/>
    <lineage>
        <taxon>Eukaryota</taxon>
        <taxon>Metazoa</taxon>
        <taxon>Ecdysozoa</taxon>
        <taxon>Nematoda</taxon>
        <taxon>Chromadorea</taxon>
        <taxon>Rhabditida</taxon>
        <taxon>Rhabditina</taxon>
        <taxon>Rhabditomorpha</taxon>
        <taxon>Strongyloidea</taxon>
        <taxon>Ancylostomatidae</taxon>
        <taxon>Ancylostomatinae</taxon>
        <taxon>Ancylostoma</taxon>
    </lineage>
</organism>
<keyword evidence="2" id="KW-1133">Transmembrane helix</keyword>
<dbReference type="Proteomes" id="UP000054495">
    <property type="component" value="Unassembled WGS sequence"/>
</dbReference>
<keyword evidence="4" id="KW-1185">Reference proteome</keyword>
<feature type="transmembrane region" description="Helical" evidence="2">
    <location>
        <begin position="359"/>
        <end position="381"/>
    </location>
</feature>
<feature type="transmembrane region" description="Helical" evidence="2">
    <location>
        <begin position="318"/>
        <end position="339"/>
    </location>
</feature>
<sequence>MVFAKDLLQTTTVIFIEPIPALMLPFALSILLWLVYKGTKRSTVLEQERKAIMDKQKEIEAASSPTSRKTSRQESRKVSLTDEQTSRLKRLLSDIQEQDTIHSQYGARPDSRDSPAGEGRQTPGDSQPDDSQKSGNDQQERKPAGMSPRASTSDSSGEHSPSVTIRSRFRCTKIEEPKLILPPNNGEYAHGHWRSQTVPAPVKPILRSRSSTETEREPLRKISGLSAPAYQLALGEDSVGVSRKSSISIGRRSYAGADEPEEDDSERDRNEIYMQIGQTNFFTYSLSALNLLPQNRPGFPELKLNFSDIMSELFSVHLPVWGCVAAFYIVLLELFGVHFEGHFLALQAVSGDFMKPAYYFYYHEETMVYAALAFSIIFGLFHEFCGGWFTNDILAFSSIYIACSRIQAVSYQTGVILLVGMAIFDIFWLYVVDLLSTITRECRAPLMIMIPRDHRGNKQSLAALDIIVPGIFLNVVQKYSSMYDPGLFTATYAAVFGALTITMIFAVWRHKITPALVLPAIVAIVVSMGLSTHRHDLWRFMINTGRIMSSDRQAKRLSDYFTGFQRVKRREQTSNLLAITGSAENDNDEKPASSQARTPVRPQNLKMERKARKYSKQ</sequence>
<feature type="region of interest" description="Disordered" evidence="1">
    <location>
        <begin position="56"/>
        <end position="169"/>
    </location>
</feature>
<feature type="compositionally biased region" description="Basic and acidic residues" evidence="1">
    <location>
        <begin position="210"/>
        <end position="219"/>
    </location>
</feature>
<feature type="transmembrane region" description="Helical" evidence="2">
    <location>
        <begin position="12"/>
        <end position="36"/>
    </location>
</feature>
<feature type="transmembrane region" description="Helical" evidence="2">
    <location>
        <begin position="489"/>
        <end position="508"/>
    </location>
</feature>
<dbReference type="GO" id="GO:0098553">
    <property type="term" value="C:lumenal side of endoplasmic reticulum membrane"/>
    <property type="evidence" value="ECO:0007669"/>
    <property type="project" value="TreeGrafter"/>
</dbReference>
<accession>A0A0D6MDI9</accession>
<evidence type="ECO:0000256" key="1">
    <source>
        <dbReference type="SAM" id="MobiDB-lite"/>
    </source>
</evidence>
<dbReference type="Pfam" id="PF04258">
    <property type="entry name" value="Peptidase_A22B"/>
    <property type="match status" value="1"/>
</dbReference>
<evidence type="ECO:0000313" key="3">
    <source>
        <dbReference type="EMBL" id="EPB80742.1"/>
    </source>
</evidence>